<keyword evidence="2" id="KW-1133">Transmembrane helix</keyword>
<evidence type="ECO:0000313" key="3">
    <source>
        <dbReference type="EMBL" id="OAA74268.1"/>
    </source>
</evidence>
<name>A0A162KFR3_CORDF</name>
<comment type="caution">
    <text evidence="3">The sequence shown here is derived from an EMBL/GenBank/DDBJ whole genome shotgun (WGS) entry which is preliminary data.</text>
</comment>
<evidence type="ECO:0000313" key="4">
    <source>
        <dbReference type="Proteomes" id="UP000076881"/>
    </source>
</evidence>
<proteinExistence type="predicted"/>
<protein>
    <submittedName>
        <fullName evidence="3">Uncharacterized protein</fullName>
    </submittedName>
</protein>
<dbReference type="EMBL" id="AZHF01000006">
    <property type="protein sequence ID" value="OAA74268.1"/>
    <property type="molecule type" value="Genomic_DNA"/>
</dbReference>
<feature type="region of interest" description="Disordered" evidence="1">
    <location>
        <begin position="1"/>
        <end position="31"/>
    </location>
</feature>
<dbReference type="STRING" id="1081108.A0A162KFR3"/>
<dbReference type="OrthoDB" id="5215647at2759"/>
<organism evidence="3 4">
    <name type="scientific">Akanthomyces lecanii RCEF 1005</name>
    <dbReference type="NCBI Taxonomy" id="1081108"/>
    <lineage>
        <taxon>Eukaryota</taxon>
        <taxon>Fungi</taxon>
        <taxon>Dikarya</taxon>
        <taxon>Ascomycota</taxon>
        <taxon>Pezizomycotina</taxon>
        <taxon>Sordariomycetes</taxon>
        <taxon>Hypocreomycetidae</taxon>
        <taxon>Hypocreales</taxon>
        <taxon>Cordycipitaceae</taxon>
        <taxon>Akanthomyces</taxon>
        <taxon>Cordyceps confragosa</taxon>
    </lineage>
</organism>
<reference evidence="3 4" key="1">
    <citation type="journal article" date="2016" name="Genome Biol. Evol.">
        <title>Divergent and convergent evolution of fungal pathogenicity.</title>
        <authorList>
            <person name="Shang Y."/>
            <person name="Xiao G."/>
            <person name="Zheng P."/>
            <person name="Cen K."/>
            <person name="Zhan S."/>
            <person name="Wang C."/>
        </authorList>
    </citation>
    <scope>NUCLEOTIDE SEQUENCE [LARGE SCALE GENOMIC DNA]</scope>
    <source>
        <strain evidence="3 4">RCEF 1005</strain>
    </source>
</reference>
<dbReference type="AlphaFoldDB" id="A0A162KFR3"/>
<evidence type="ECO:0000256" key="2">
    <source>
        <dbReference type="SAM" id="Phobius"/>
    </source>
</evidence>
<accession>A0A162KFR3</accession>
<dbReference type="Proteomes" id="UP000076881">
    <property type="component" value="Unassembled WGS sequence"/>
</dbReference>
<evidence type="ECO:0000256" key="1">
    <source>
        <dbReference type="SAM" id="MobiDB-lite"/>
    </source>
</evidence>
<feature type="transmembrane region" description="Helical" evidence="2">
    <location>
        <begin position="220"/>
        <end position="240"/>
    </location>
</feature>
<keyword evidence="2" id="KW-0472">Membrane</keyword>
<keyword evidence="2" id="KW-0812">Transmembrane</keyword>
<gene>
    <name evidence="3" type="ORF">LEL_07849</name>
</gene>
<keyword evidence="4" id="KW-1185">Reference proteome</keyword>
<sequence>MDHSSKLTELDPMPIWTPAPSDHGAQRSRSPVQYTGGFDGNPTEGMALHLGPEGHIPDHPGSVADFARPASQPMPVQQTFAPPPTGPAGTTPAPHMQEHEALAIRTLRQSCQYNLREYLAVQQEYMRYGGNVANSRLRHQTGMVLGDLMTLQMEVRELARTAQNHRWRKWVMGGIFASFIPLVRRIFRRDDDDDAKVASNDTEYAFQRSKSILSRIKNSVFGVGKLASIGFFVFAVLYIFQNEVSLRVARTTQKRLKQLSDRIREGDSTLEERDMRVLEGWRWRVLLW</sequence>